<keyword evidence="6" id="KW-0072">Autophagy</keyword>
<feature type="region of interest" description="Disordered" evidence="7">
    <location>
        <begin position="258"/>
        <end position="280"/>
    </location>
</feature>
<dbReference type="InterPro" id="IPR039113">
    <property type="entry name" value="ATG29"/>
</dbReference>
<dbReference type="Proteomes" id="UP000094336">
    <property type="component" value="Unassembled WGS sequence"/>
</dbReference>
<accession>A0A1E3QJG0</accession>
<dbReference type="STRING" id="984486.A0A1E3QJG0"/>
<proteinExistence type="inferred from homology"/>
<evidence type="ECO:0000259" key="8">
    <source>
        <dbReference type="Pfam" id="PF18388"/>
    </source>
</evidence>
<dbReference type="Gene3D" id="1.10.10.2570">
    <property type="match status" value="1"/>
</dbReference>
<dbReference type="GO" id="GO:0015031">
    <property type="term" value="P:protein transport"/>
    <property type="evidence" value="ECO:0007669"/>
    <property type="project" value="UniProtKB-KW"/>
</dbReference>
<keyword evidence="10" id="KW-1185">Reference proteome</keyword>
<dbReference type="InterPro" id="IPR040666">
    <property type="entry name" value="Atg29_N"/>
</dbReference>
<evidence type="ECO:0000256" key="2">
    <source>
        <dbReference type="ARBA" id="ARBA00010082"/>
    </source>
</evidence>
<dbReference type="GeneID" id="30150872"/>
<evidence type="ECO:0000256" key="5">
    <source>
        <dbReference type="ARBA" id="ARBA00022927"/>
    </source>
</evidence>
<keyword evidence="4" id="KW-0813">Transport</keyword>
<protein>
    <recommendedName>
        <fullName evidence="3">Autophagy-related protein 29</fullName>
    </recommendedName>
</protein>
<name>A0A1E3QJG0_9ASCO</name>
<feature type="domain" description="Atg29 N-terminal" evidence="8">
    <location>
        <begin position="5"/>
        <end position="57"/>
    </location>
</feature>
<dbReference type="RefSeq" id="XP_018983138.1">
    <property type="nucleotide sequence ID" value="XM_019133019.1"/>
</dbReference>
<evidence type="ECO:0000313" key="10">
    <source>
        <dbReference type="Proteomes" id="UP000094336"/>
    </source>
</evidence>
<evidence type="ECO:0000256" key="7">
    <source>
        <dbReference type="SAM" id="MobiDB-lite"/>
    </source>
</evidence>
<organism evidence="9 10">
    <name type="scientific">Babjeviella inositovora NRRL Y-12698</name>
    <dbReference type="NCBI Taxonomy" id="984486"/>
    <lineage>
        <taxon>Eukaryota</taxon>
        <taxon>Fungi</taxon>
        <taxon>Dikarya</taxon>
        <taxon>Ascomycota</taxon>
        <taxon>Saccharomycotina</taxon>
        <taxon>Pichiomycetes</taxon>
        <taxon>Serinales incertae sedis</taxon>
        <taxon>Babjeviella</taxon>
    </lineage>
</organism>
<evidence type="ECO:0000256" key="1">
    <source>
        <dbReference type="ARBA" id="ARBA00004329"/>
    </source>
</evidence>
<sequence length="294" mass="33699">MGKTIVYVRFPFKRGAFEDPGKIRFTERQEQELWTYLLECRLKDSTIDWELLSRRFDNIDISYLQQVSYWLYEKELLELKRGIEDTKKQHTQKEAVLFSRRVSASPRQAAALRDISPRTRVSPAKSFSFINPISRIKPSIATTTVQSNTVVRLNSIADVLESRSEATPRTYVEQTNELDMQSSLLYGSRFGNLRPTSPYSETRLMKEYASPSDSDDEILFDRSLLHANPLMGNLFPAQVSPKDLNLSRMDKRLREIHLAQQLPPKEEEEDDNGSEISTTSLSKSALELALIDGG</sequence>
<dbReference type="PANTHER" id="PTHR40012:SF1">
    <property type="entry name" value="AUTOPHAGY-RELATED PROTEIN 29"/>
    <property type="match status" value="1"/>
</dbReference>
<evidence type="ECO:0000256" key="6">
    <source>
        <dbReference type="ARBA" id="ARBA00023006"/>
    </source>
</evidence>
<dbReference type="EMBL" id="KV454438">
    <property type="protein sequence ID" value="ODQ77810.1"/>
    <property type="molecule type" value="Genomic_DNA"/>
</dbReference>
<comment type="similarity">
    <text evidence="2">Belongs to the ATG29 family.</text>
</comment>
<dbReference type="GO" id="GO:0000045">
    <property type="term" value="P:autophagosome assembly"/>
    <property type="evidence" value="ECO:0007669"/>
    <property type="project" value="InterPro"/>
</dbReference>
<dbReference type="InterPro" id="IPR039362">
    <property type="entry name" value="ATG29_sf"/>
</dbReference>
<dbReference type="AlphaFoldDB" id="A0A1E3QJG0"/>
<dbReference type="Pfam" id="PF18388">
    <property type="entry name" value="ATG29_N"/>
    <property type="match status" value="1"/>
</dbReference>
<comment type="subcellular location">
    <subcellularLocation>
        <location evidence="1">Preautophagosomal structure</location>
    </subcellularLocation>
</comment>
<dbReference type="GO" id="GO:0000407">
    <property type="term" value="C:phagophore assembly site"/>
    <property type="evidence" value="ECO:0007669"/>
    <property type="project" value="UniProtKB-SubCell"/>
</dbReference>
<keyword evidence="5" id="KW-0653">Protein transport</keyword>
<evidence type="ECO:0000256" key="3">
    <source>
        <dbReference type="ARBA" id="ARBA00013784"/>
    </source>
</evidence>
<dbReference type="PANTHER" id="PTHR40012">
    <property type="entry name" value="AUTOPHAGY-RELATED PROTEIN 29"/>
    <property type="match status" value="1"/>
</dbReference>
<evidence type="ECO:0000313" key="9">
    <source>
        <dbReference type="EMBL" id="ODQ77810.1"/>
    </source>
</evidence>
<evidence type="ECO:0000256" key="4">
    <source>
        <dbReference type="ARBA" id="ARBA00022448"/>
    </source>
</evidence>
<gene>
    <name evidence="9" type="ORF">BABINDRAFT_9797</name>
</gene>
<reference evidence="10" key="1">
    <citation type="submission" date="2016-05" db="EMBL/GenBank/DDBJ databases">
        <title>Comparative genomics of biotechnologically important yeasts.</title>
        <authorList>
            <consortium name="DOE Joint Genome Institute"/>
            <person name="Riley R."/>
            <person name="Haridas S."/>
            <person name="Wolfe K.H."/>
            <person name="Lopes M.R."/>
            <person name="Hittinger C.T."/>
            <person name="Goker M."/>
            <person name="Salamov A."/>
            <person name="Wisecaver J."/>
            <person name="Long T.M."/>
            <person name="Aerts A.L."/>
            <person name="Barry K."/>
            <person name="Choi C."/>
            <person name="Clum A."/>
            <person name="Coughlan A.Y."/>
            <person name="Deshpande S."/>
            <person name="Douglass A.P."/>
            <person name="Hanson S.J."/>
            <person name="Klenk H.-P."/>
            <person name="Labutti K."/>
            <person name="Lapidus A."/>
            <person name="Lindquist E."/>
            <person name="Lipzen A."/>
            <person name="Meier-Kolthoff J.P."/>
            <person name="Ohm R.A."/>
            <person name="Otillar R.P."/>
            <person name="Pangilinan J."/>
            <person name="Peng Y."/>
            <person name="Rokas A."/>
            <person name="Rosa C.A."/>
            <person name="Scheuner C."/>
            <person name="Sibirny A.A."/>
            <person name="Slot J.C."/>
            <person name="Stielow J.B."/>
            <person name="Sun H."/>
            <person name="Kurtzman C.P."/>
            <person name="Blackwell M."/>
            <person name="Grigoriev I.V."/>
            <person name="Jeffries T.W."/>
        </authorList>
    </citation>
    <scope>NUCLEOTIDE SEQUENCE [LARGE SCALE GENOMIC DNA]</scope>
    <source>
        <strain evidence="10">NRRL Y-12698</strain>
    </source>
</reference>
<dbReference type="OrthoDB" id="21072at2759"/>